<dbReference type="SUPFAM" id="SSF56219">
    <property type="entry name" value="DNase I-like"/>
    <property type="match status" value="1"/>
</dbReference>
<evidence type="ECO:0000313" key="2">
    <source>
        <dbReference type="EMBL" id="CAG2187604.1"/>
    </source>
</evidence>
<comment type="caution">
    <text evidence="2">The sequence shown here is derived from an EMBL/GenBank/DDBJ whole genome shotgun (WGS) entry which is preliminary data.</text>
</comment>
<sequence>MAAAKKNGFDIILSSFKSKCSDLLESDSTFHESITAVNEHLQTESAETTGMTGEDKVAVKVITLMLPALEVLVTSKQDDRLNKHDVAINKLQAQVRNVLYENDSLNQYSRRENVRISNVPEADGEDLTDILIEIAGSVGVVIKPDNINAIHRIGPKREGKARQVIARFVHREPRFLLLKNRAELRKNERFKNIFIAEDLTKLKFKLLFYIKKQTNVKSAFTKEGRIHCTLNNDSKGCEGSQKERSVEINSKCENLSIFISESDRQNCEIQNVKSQLKVLSLNVCGLVSKSKIPDFVEFISSYDILCFTESKFDAYDDVHLSGYELLPPIIREKCRHKSGGIAVFVKSSIYKYVKVIDISSQCIYLFSIVNLLPSDLLFGIVYIPPENSVYGSVDIFDEILEKIIDITVNKNYQVCLLGDFNAHTGTHDDFIIVNDTILDSLLIDENSRKYMNSINALYELGIPIKRSSKDISNINNYGHKLLEFCKNLDLYIVNGRISNDQLVGAVTTSKNTLIDYAIVSPMLFKCISYFNIENFDPILSDIHCPVVIHFDTSVILESVDTLSHDDNSNVVYKSKWKNNNANVFLENLNDENIHDLVEKLENLDVNNINVETVNNVILNCNSIIKNAADKADMIVEFKPKNGRPGVRSKKCKPYFNQDCYLKRKAYRKCKNLHWRLQRAETKENLIASSREYKRTLNKQFREYQKSVIDKLKNLRKSDSKAYWSLLNKCDTKENSFKKSKGISFADLL</sequence>
<organism evidence="2 3">
    <name type="scientific">Mytilus edulis</name>
    <name type="common">Blue mussel</name>
    <dbReference type="NCBI Taxonomy" id="6550"/>
    <lineage>
        <taxon>Eukaryota</taxon>
        <taxon>Metazoa</taxon>
        <taxon>Spiralia</taxon>
        <taxon>Lophotrochozoa</taxon>
        <taxon>Mollusca</taxon>
        <taxon>Bivalvia</taxon>
        <taxon>Autobranchia</taxon>
        <taxon>Pteriomorphia</taxon>
        <taxon>Mytilida</taxon>
        <taxon>Mytiloidea</taxon>
        <taxon>Mytilidae</taxon>
        <taxon>Mytilinae</taxon>
        <taxon>Mytilus</taxon>
    </lineage>
</organism>
<name>A0A8S3PV94_MYTED</name>
<dbReference type="AlphaFoldDB" id="A0A8S3PV94"/>
<dbReference type="EMBL" id="CAJPWZ010000175">
    <property type="protein sequence ID" value="CAG2187604.1"/>
    <property type="molecule type" value="Genomic_DNA"/>
</dbReference>
<dbReference type="GO" id="GO:0003824">
    <property type="term" value="F:catalytic activity"/>
    <property type="evidence" value="ECO:0007669"/>
    <property type="project" value="InterPro"/>
</dbReference>
<gene>
    <name evidence="2" type="ORF">MEDL_3066</name>
</gene>
<dbReference type="OrthoDB" id="6101767at2759"/>
<accession>A0A8S3PV94</accession>
<dbReference type="Pfam" id="PF03372">
    <property type="entry name" value="Exo_endo_phos"/>
    <property type="match status" value="1"/>
</dbReference>
<evidence type="ECO:0000259" key="1">
    <source>
        <dbReference type="Pfam" id="PF03372"/>
    </source>
</evidence>
<dbReference type="Gene3D" id="3.60.10.10">
    <property type="entry name" value="Endonuclease/exonuclease/phosphatase"/>
    <property type="match status" value="1"/>
</dbReference>
<keyword evidence="3" id="KW-1185">Reference proteome</keyword>
<feature type="domain" description="Endonuclease/exonuclease/phosphatase" evidence="1">
    <location>
        <begin position="279"/>
        <end position="425"/>
    </location>
</feature>
<evidence type="ECO:0000313" key="3">
    <source>
        <dbReference type="Proteomes" id="UP000683360"/>
    </source>
</evidence>
<dbReference type="InterPro" id="IPR036691">
    <property type="entry name" value="Endo/exonu/phosph_ase_sf"/>
</dbReference>
<protein>
    <recommendedName>
        <fullName evidence="1">Endonuclease/exonuclease/phosphatase domain-containing protein</fullName>
    </recommendedName>
</protein>
<dbReference type="Proteomes" id="UP000683360">
    <property type="component" value="Unassembled WGS sequence"/>
</dbReference>
<proteinExistence type="predicted"/>
<reference evidence="2" key="1">
    <citation type="submission" date="2021-03" db="EMBL/GenBank/DDBJ databases">
        <authorList>
            <person name="Bekaert M."/>
        </authorList>
    </citation>
    <scope>NUCLEOTIDE SEQUENCE</scope>
</reference>
<dbReference type="InterPro" id="IPR005135">
    <property type="entry name" value="Endo/exonuclease/phosphatase"/>
</dbReference>